<dbReference type="Pfam" id="PF21205">
    <property type="entry name" value="Rep3_C"/>
    <property type="match status" value="1"/>
</dbReference>
<dbReference type="Pfam" id="PF01051">
    <property type="entry name" value="Rep3_N"/>
    <property type="match status" value="1"/>
</dbReference>
<gene>
    <name evidence="2" type="ORF">OBE_06959</name>
</gene>
<dbReference type="Gene3D" id="1.10.10.10">
    <property type="entry name" value="Winged helix-like DNA-binding domain superfamily/Winged helix DNA-binding domain"/>
    <property type="match status" value="2"/>
</dbReference>
<feature type="non-terminal residue" evidence="2">
    <location>
        <position position="242"/>
    </location>
</feature>
<evidence type="ECO:0000259" key="1">
    <source>
        <dbReference type="Pfam" id="PF01051"/>
    </source>
</evidence>
<feature type="non-terminal residue" evidence="2">
    <location>
        <position position="1"/>
    </location>
</feature>
<proteinExistence type="predicted"/>
<comment type="caution">
    <text evidence="2">The sequence shown here is derived from an EMBL/GenBank/DDBJ whole genome shotgun (WGS) entry which is preliminary data.</text>
</comment>
<accession>K1TYT8</accession>
<dbReference type="SUPFAM" id="SSF46785">
    <property type="entry name" value="Winged helix' DNA-binding domain"/>
    <property type="match status" value="2"/>
</dbReference>
<dbReference type="AlphaFoldDB" id="K1TYT8"/>
<sequence length="242" mass="28189">TRNNLTLSQQRLMLHIFSMIKPEDTDLPSYELSIYDFIKMTGMDPHSGALYKQVRKNIEELANAPIQWIKNNGTSTVETFRWIDKVRIDEGRARMTITLDPVLKPHLVQLKTLYTTMDVTYTMLMRSTYSIRIYELCKSYQSLYLKKKAAGEPLVWNLSMLYEQLSYTANRWSDFRRLALEKAKAEINEKTDIIFNYDVYEKKGQKVLSLVVTIDPVDDAAAQANLDSINSTVRKKEQKRRA</sequence>
<dbReference type="InterPro" id="IPR000525">
    <property type="entry name" value="Initiator_Rep_WH1"/>
</dbReference>
<dbReference type="InterPro" id="IPR036388">
    <property type="entry name" value="WH-like_DNA-bd_sf"/>
</dbReference>
<organism evidence="2">
    <name type="scientific">human gut metagenome</name>
    <dbReference type="NCBI Taxonomy" id="408170"/>
    <lineage>
        <taxon>unclassified sequences</taxon>
        <taxon>metagenomes</taxon>
        <taxon>organismal metagenomes</taxon>
    </lineage>
</organism>
<protein>
    <submittedName>
        <fullName evidence="2">Replication initiator protein</fullName>
    </submittedName>
</protein>
<dbReference type="GO" id="GO:0003887">
    <property type="term" value="F:DNA-directed DNA polymerase activity"/>
    <property type="evidence" value="ECO:0007669"/>
    <property type="project" value="InterPro"/>
</dbReference>
<feature type="domain" description="Initiator Rep protein WH1" evidence="1">
    <location>
        <begin position="3"/>
        <end position="138"/>
    </location>
</feature>
<reference evidence="2" key="1">
    <citation type="journal article" date="2013" name="Environ. Microbiol.">
        <title>Microbiota from the distal guts of lean and obese adolescents exhibit partial functional redundancy besides clear differences in community structure.</title>
        <authorList>
            <person name="Ferrer M."/>
            <person name="Ruiz A."/>
            <person name="Lanza F."/>
            <person name="Haange S.B."/>
            <person name="Oberbach A."/>
            <person name="Till H."/>
            <person name="Bargiela R."/>
            <person name="Campoy C."/>
            <person name="Segura M.T."/>
            <person name="Richter M."/>
            <person name="von Bergen M."/>
            <person name="Seifert J."/>
            <person name="Suarez A."/>
        </authorList>
    </citation>
    <scope>NUCLEOTIDE SEQUENCE</scope>
</reference>
<evidence type="ECO:0000313" key="2">
    <source>
        <dbReference type="EMBL" id="EKC64451.1"/>
    </source>
</evidence>
<dbReference type="GO" id="GO:0006270">
    <property type="term" value="P:DNA replication initiation"/>
    <property type="evidence" value="ECO:0007669"/>
    <property type="project" value="InterPro"/>
</dbReference>
<name>K1TYT8_9ZZZZ</name>
<dbReference type="EMBL" id="AJWZ01004777">
    <property type="protein sequence ID" value="EKC64451.1"/>
    <property type="molecule type" value="Genomic_DNA"/>
</dbReference>
<dbReference type="InterPro" id="IPR036390">
    <property type="entry name" value="WH_DNA-bd_sf"/>
</dbReference>